<protein>
    <submittedName>
        <fullName evidence="2">Uncharacterized protein</fullName>
    </submittedName>
</protein>
<dbReference type="EMBL" id="CP003281">
    <property type="protein sequence ID" value="AFL85751.1"/>
    <property type="molecule type" value="Genomic_DNA"/>
</dbReference>
<dbReference type="AlphaFoldDB" id="I3Z933"/>
<dbReference type="STRING" id="866536.Belba_3241"/>
<dbReference type="KEGG" id="bbd:Belba_3241"/>
<evidence type="ECO:0000313" key="3">
    <source>
        <dbReference type="Proteomes" id="UP000006050"/>
    </source>
</evidence>
<proteinExistence type="predicted"/>
<organism evidence="2 3">
    <name type="scientific">Belliella baltica (strain DSM 15883 / CIP 108006 / LMG 21964 / BA134)</name>
    <dbReference type="NCBI Taxonomy" id="866536"/>
    <lineage>
        <taxon>Bacteria</taxon>
        <taxon>Pseudomonadati</taxon>
        <taxon>Bacteroidota</taxon>
        <taxon>Cytophagia</taxon>
        <taxon>Cytophagales</taxon>
        <taxon>Cyclobacteriaceae</taxon>
        <taxon>Belliella</taxon>
    </lineage>
</organism>
<sequence>MKTKFKKTLKVITAGIFCMGFLFSAKGNLENQLIEIDEQVPVQPTSGESNPWKVVWEWCVPKNEYLIKCRLEGGETCYANWQVPCTC</sequence>
<keyword evidence="1" id="KW-0732">Signal</keyword>
<evidence type="ECO:0000313" key="2">
    <source>
        <dbReference type="EMBL" id="AFL85751.1"/>
    </source>
</evidence>
<keyword evidence="3" id="KW-1185">Reference proteome</keyword>
<evidence type="ECO:0000256" key="1">
    <source>
        <dbReference type="SAM" id="SignalP"/>
    </source>
</evidence>
<dbReference type="OrthoDB" id="951027at68336"/>
<feature type="chain" id="PRO_5003684352" evidence="1">
    <location>
        <begin position="26"/>
        <end position="87"/>
    </location>
</feature>
<dbReference type="Proteomes" id="UP000006050">
    <property type="component" value="Chromosome"/>
</dbReference>
<reference evidence="3" key="1">
    <citation type="submission" date="2012-06" db="EMBL/GenBank/DDBJ databases">
        <title>The complete genome of Belliella baltica DSM 15883.</title>
        <authorList>
            <person name="Lucas S."/>
            <person name="Copeland A."/>
            <person name="Lapidus A."/>
            <person name="Goodwin L."/>
            <person name="Pitluck S."/>
            <person name="Peters L."/>
            <person name="Mikhailova N."/>
            <person name="Davenport K."/>
            <person name="Kyrpides N."/>
            <person name="Mavromatis K."/>
            <person name="Pagani I."/>
            <person name="Ivanova N."/>
            <person name="Ovchinnikova G."/>
            <person name="Zeytun A."/>
            <person name="Detter J.C."/>
            <person name="Han C."/>
            <person name="Land M."/>
            <person name="Hauser L."/>
            <person name="Markowitz V."/>
            <person name="Cheng J.-F."/>
            <person name="Hugenholtz P."/>
            <person name="Woyke T."/>
            <person name="Wu D."/>
            <person name="Tindall B."/>
            <person name="Pomrenke H."/>
            <person name="Brambilla E."/>
            <person name="Klenk H.-P."/>
            <person name="Eisen J.A."/>
        </authorList>
    </citation>
    <scope>NUCLEOTIDE SEQUENCE [LARGE SCALE GENOMIC DNA]</scope>
    <source>
        <strain evidence="3">DSM 15883 / CIP 108006 / LMG 21964 / BA134</strain>
    </source>
</reference>
<gene>
    <name evidence="2" type="ordered locus">Belba_3241</name>
</gene>
<dbReference type="RefSeq" id="WP_014773690.1">
    <property type="nucleotide sequence ID" value="NC_018010.1"/>
</dbReference>
<name>I3Z933_BELBD</name>
<dbReference type="HOGENOM" id="CLU_2477070_0_0_10"/>
<accession>I3Z933</accession>
<feature type="signal peptide" evidence="1">
    <location>
        <begin position="1"/>
        <end position="25"/>
    </location>
</feature>